<dbReference type="PANTHER" id="PTHR21563:SF3">
    <property type="entry name" value="ZINC FINGER C3H1 DOMAIN-CONTAINING PROTEIN"/>
    <property type="match status" value="1"/>
</dbReference>
<gene>
    <name evidence="4" type="ORF">PRK78_001390</name>
</gene>
<dbReference type="EMBL" id="CP120627">
    <property type="protein sequence ID" value="WEW55955.1"/>
    <property type="molecule type" value="Genomic_DNA"/>
</dbReference>
<dbReference type="GO" id="GO:0005634">
    <property type="term" value="C:nucleus"/>
    <property type="evidence" value="ECO:0007669"/>
    <property type="project" value="TreeGrafter"/>
</dbReference>
<feature type="coiled-coil region" evidence="1">
    <location>
        <begin position="764"/>
        <end position="838"/>
    </location>
</feature>
<feature type="region of interest" description="Disordered" evidence="2">
    <location>
        <begin position="1"/>
        <end position="27"/>
    </location>
</feature>
<feature type="region of interest" description="Disordered" evidence="2">
    <location>
        <begin position="255"/>
        <end position="330"/>
    </location>
</feature>
<keyword evidence="5" id="KW-1185">Reference proteome</keyword>
<sequence>MFAINGANFSPNGQIPGLSTIDTGILPTPPRVPMPNIISTPYYSPNTHAQTSGAPVNLATFPSPMNQSQSNGGYSKHPNTSEQIMDQEQSTGLERNESPDAMDLDSREEGELSNGETEIEMDSGAQTTNDQKQTPLVDYNPEVPHLSSQNKRSGGQAAYRLGHNAASAQTDVRTHSDFPNEALGDQISLNDTNPTNGSRLHVPIGRSLAQLRMQAQGALLNLAPHNIRYKELVNEGVDPTILKNLYEGIGLKVAAGEHNDPPATNTNKLVGPQSPKMASASGRDISDSQGKLSPTTQPELPRVQPTSTPIAPLEKPPKIAAPLKSSTTTVDKPLERKDLIARMLAAKAGKSVVTQQQETPAAVVNNSLDSSREKHAPPETTVPMAERPQPASEEARVREKSKAQTELARQRIEQLKKKGLSKSQSQSVTDSASGSPLAAAVTSVNNMPIQVTTPQDARAFQPVPLKHPLPERPPVPEVAVSRIPGLFMTGAESVGPETPATTNSRQIAILGASSSVVRISRKRPRASDFTDDIAEEPSHKQLDQDTQTLNSDHRVIIDISEDESMYDADVNVDESVVNGQTGGKPAAAESSVPKSMAIQDTPPLSDIHARPMQSYRSASSGSLARTPSKGRDEENIRSEIMIMRQRIAELERRRDAKRAAQAQPISTLTQPALSATVVTPSVFQEEEQTLNSEQPQTTAENAGYSLSTDNQSAIGAIETDIPLNSARTAHTAGSSTRSWSSLEPKKVQELRQKFLRKREIESGLPLLEARLSESEAKLAHHREEERKLLAEIAKGKAGKRSLIEELEELGVETEGLTLDELQLTKNRLEAEIEMREQTPAPAQINQDVPNVVEVSSRSETILQDGNVPDSGPSPLPIRLAEESCVPDVPTVPSQVPSSESTIALHREGTIMSSRSSSAMDESMGSNTDDQEVIDGGERLPFPSISEDNSSASVSQPICPVQDIKAPAEDVLMHGAIILSHSENIKTDIVSSREQSVISDAYEPPEPDAATESGSLATPPFSPAPADSIHSVDIGLDSTPLTQEVEPLTLVTQTFPKTAIMTRVEDEADETGHHFTPYISPLRLFKAYRYHPNFVNDIEGGFRSLTYSHNIDPDRPLCAFEFAGGVCNDQSCQNQHFRDMILSASLLTLADDKILVEMGSLREGTTPAEREEYVTGLKQIINDMRRDRVKDFNTVATEIAAYRRRFLQDPSRVLAL</sequence>
<feature type="compositionally biased region" description="Basic and acidic residues" evidence="2">
    <location>
        <begin position="94"/>
        <end position="110"/>
    </location>
</feature>
<dbReference type="PANTHER" id="PTHR21563">
    <property type="entry name" value="ZINC FINGER C3H1 DOMAIN-CONTAINING PROTEIN"/>
    <property type="match status" value="1"/>
</dbReference>
<feature type="compositionally biased region" description="Low complexity" evidence="2">
    <location>
        <begin position="913"/>
        <end position="925"/>
    </location>
</feature>
<feature type="compositionally biased region" description="Polar residues" evidence="2">
    <location>
        <begin position="945"/>
        <end position="955"/>
    </location>
</feature>
<feature type="compositionally biased region" description="Polar residues" evidence="2">
    <location>
        <begin position="63"/>
        <end position="93"/>
    </location>
</feature>
<feature type="region of interest" description="Disordered" evidence="2">
    <location>
        <begin position="1000"/>
        <end position="1033"/>
    </location>
</feature>
<reference evidence="4" key="1">
    <citation type="submission" date="2023-03" db="EMBL/GenBank/DDBJ databases">
        <title>Emydomyces testavorans Genome Sequence.</title>
        <authorList>
            <person name="Hoyer L."/>
        </authorList>
    </citation>
    <scope>NUCLEOTIDE SEQUENCE</scope>
    <source>
        <strain evidence="4">16-2883</strain>
    </source>
</reference>
<proteinExistence type="predicted"/>
<feature type="domain" description="Putative zinc-finger" evidence="3">
    <location>
        <begin position="1116"/>
        <end position="1137"/>
    </location>
</feature>
<feature type="compositionally biased region" description="Polar residues" evidence="2">
    <location>
        <begin position="614"/>
        <end position="625"/>
    </location>
</feature>
<feature type="compositionally biased region" description="Basic and acidic residues" evidence="2">
    <location>
        <begin position="393"/>
        <end position="407"/>
    </location>
</feature>
<feature type="region of interest" description="Disordered" evidence="2">
    <location>
        <begin position="46"/>
        <end position="155"/>
    </location>
</feature>
<feature type="compositionally biased region" description="Polar residues" evidence="2">
    <location>
        <begin position="352"/>
        <end position="369"/>
    </location>
</feature>
<dbReference type="Pfam" id="PF10650">
    <property type="entry name" value="zf-C3H1"/>
    <property type="match status" value="1"/>
</dbReference>
<organism evidence="4 5">
    <name type="scientific">Emydomyces testavorans</name>
    <dbReference type="NCBI Taxonomy" id="2070801"/>
    <lineage>
        <taxon>Eukaryota</taxon>
        <taxon>Fungi</taxon>
        <taxon>Dikarya</taxon>
        <taxon>Ascomycota</taxon>
        <taxon>Pezizomycotina</taxon>
        <taxon>Eurotiomycetes</taxon>
        <taxon>Eurotiomycetidae</taxon>
        <taxon>Onygenales</taxon>
        <taxon>Nannizziopsiaceae</taxon>
        <taxon>Emydomyces</taxon>
    </lineage>
</organism>
<feature type="region of interest" description="Disordered" evidence="2">
    <location>
        <begin position="913"/>
        <end position="955"/>
    </location>
</feature>
<evidence type="ECO:0000313" key="5">
    <source>
        <dbReference type="Proteomes" id="UP001219355"/>
    </source>
</evidence>
<dbReference type="InterPro" id="IPR039278">
    <property type="entry name" value="Red1"/>
</dbReference>
<feature type="region of interest" description="Disordered" evidence="2">
    <location>
        <begin position="351"/>
        <end position="407"/>
    </location>
</feature>
<dbReference type="InterPro" id="IPR019607">
    <property type="entry name" value="Putative_zinc-finger_domain"/>
</dbReference>
<evidence type="ECO:0000256" key="1">
    <source>
        <dbReference type="SAM" id="Coils"/>
    </source>
</evidence>
<dbReference type="Proteomes" id="UP001219355">
    <property type="component" value="Chromosome 1"/>
</dbReference>
<evidence type="ECO:0000259" key="3">
    <source>
        <dbReference type="Pfam" id="PF10650"/>
    </source>
</evidence>
<feature type="region of interest" description="Disordered" evidence="2">
    <location>
        <begin position="575"/>
        <end position="635"/>
    </location>
</feature>
<protein>
    <recommendedName>
        <fullName evidence="3">Putative zinc-finger domain-containing protein</fullName>
    </recommendedName>
</protein>
<accession>A0AAF0DDZ4</accession>
<evidence type="ECO:0000313" key="4">
    <source>
        <dbReference type="EMBL" id="WEW55955.1"/>
    </source>
</evidence>
<feature type="compositionally biased region" description="Polar residues" evidence="2">
    <location>
        <begin position="287"/>
        <end position="309"/>
    </location>
</feature>
<dbReference type="AlphaFoldDB" id="A0AAF0DDZ4"/>
<feature type="region of interest" description="Disordered" evidence="2">
    <location>
        <begin position="415"/>
        <end position="434"/>
    </location>
</feature>
<name>A0AAF0DDZ4_9EURO</name>
<dbReference type="GO" id="GO:0000178">
    <property type="term" value="C:exosome (RNase complex)"/>
    <property type="evidence" value="ECO:0007669"/>
    <property type="project" value="TreeGrafter"/>
</dbReference>
<keyword evidence="1" id="KW-0175">Coiled coil</keyword>
<evidence type="ECO:0000256" key="2">
    <source>
        <dbReference type="SAM" id="MobiDB-lite"/>
    </source>
</evidence>
<feature type="compositionally biased region" description="Polar residues" evidence="2">
    <location>
        <begin position="124"/>
        <end position="134"/>
    </location>
</feature>